<organism evidence="2 3">
    <name type="scientific">Vibrio phage VpV262</name>
    <dbReference type="NCBI Taxonomy" id="2907796"/>
    <lineage>
        <taxon>Viruses</taxon>
        <taxon>Duplodnaviria</taxon>
        <taxon>Heunggongvirae</taxon>
        <taxon>Uroviricota</taxon>
        <taxon>Caudoviricetes</taxon>
        <taxon>Zobellviridae</taxon>
        <taxon>Vipivirus</taxon>
        <taxon>Vipivirus canadense</taxon>
    </lineage>
</organism>
<dbReference type="GeneID" id="956066"/>
<dbReference type="RefSeq" id="NP_640288.1">
    <property type="nucleotide sequence ID" value="NC_003907.2"/>
</dbReference>
<dbReference type="Proteomes" id="UP000001794">
    <property type="component" value="Segment"/>
</dbReference>
<evidence type="ECO:0000256" key="1">
    <source>
        <dbReference type="SAM" id="MobiDB-lite"/>
    </source>
</evidence>
<feature type="region of interest" description="Disordered" evidence="1">
    <location>
        <begin position="35"/>
        <end position="60"/>
    </location>
</feature>
<name>Q8LT75_9CAUD</name>
<sequence length="60" mass="6610">MAKDKSLGADGKPKYFFNEDKAKAFVERKGLGETHHAVNDGTGKWEILPKGESNESNTTE</sequence>
<reference evidence="2 3" key="1">
    <citation type="journal article" date="2003" name="Virology">
        <title>The complete sequence of marine bacteriophage VpV262 infecting vibrio parahaemolyticus indicates that an ancestral component of a T7 viral supergroup is widespread in the marine environment.</title>
        <authorList>
            <person name="Hardies S.C."/>
            <person name="Comeau A.M."/>
            <person name="Serwer P."/>
            <person name="Suttle C.A."/>
        </authorList>
    </citation>
    <scope>NUCLEOTIDE SEQUENCE</scope>
</reference>
<dbReference type="KEGG" id="vg:956066"/>
<accession>Q8LT75</accession>
<keyword evidence="3" id="KW-1185">Reference proteome</keyword>
<protein>
    <submittedName>
        <fullName evidence="2">Uncharacterized protein</fullName>
    </submittedName>
</protein>
<evidence type="ECO:0000313" key="3">
    <source>
        <dbReference type="Proteomes" id="UP000001794"/>
    </source>
</evidence>
<dbReference type="EMBL" id="AY095314">
    <property type="protein sequence ID" value="AAM28375.1"/>
    <property type="molecule type" value="Genomic_DNA"/>
</dbReference>
<proteinExistence type="predicted"/>
<evidence type="ECO:0000313" key="2">
    <source>
        <dbReference type="EMBL" id="AAM28375.1"/>
    </source>
</evidence>